<comment type="similarity">
    <text evidence="2">Belongs to the bacterial solute-binding protein 5 family.</text>
</comment>
<feature type="domain" description="Solute-binding protein family 5" evidence="6">
    <location>
        <begin position="67"/>
        <end position="424"/>
    </location>
</feature>
<evidence type="ECO:0000259" key="6">
    <source>
        <dbReference type="Pfam" id="PF00496"/>
    </source>
</evidence>
<dbReference type="InterPro" id="IPR000914">
    <property type="entry name" value="SBP_5_dom"/>
</dbReference>
<dbReference type="Proteomes" id="UP000268844">
    <property type="component" value="Unassembled WGS sequence"/>
</dbReference>
<evidence type="ECO:0000256" key="1">
    <source>
        <dbReference type="ARBA" id="ARBA00004418"/>
    </source>
</evidence>
<reference evidence="7 8" key="1">
    <citation type="submission" date="2018-12" db="EMBL/GenBank/DDBJ databases">
        <authorList>
            <person name="Criscuolo A."/>
        </authorList>
    </citation>
    <scope>NUCLEOTIDE SEQUENCE [LARGE SCALE GENOMIC DNA]</scope>
    <source>
        <strain evidence="7">ACIP1116281</strain>
    </source>
</reference>
<proteinExistence type="inferred from homology"/>
<comment type="subcellular location">
    <subcellularLocation>
        <location evidence="1">Periplasm</location>
    </subcellularLocation>
</comment>
<dbReference type="AlphaFoldDB" id="A0A447I8J6"/>
<evidence type="ECO:0000256" key="5">
    <source>
        <dbReference type="SAM" id="SignalP"/>
    </source>
</evidence>
<dbReference type="GO" id="GO:0015833">
    <property type="term" value="P:peptide transport"/>
    <property type="evidence" value="ECO:0007669"/>
    <property type="project" value="TreeGrafter"/>
</dbReference>
<dbReference type="PIRSF" id="PIRSF002741">
    <property type="entry name" value="MppA"/>
    <property type="match status" value="1"/>
</dbReference>
<keyword evidence="8" id="KW-1185">Reference proteome</keyword>
<dbReference type="InterPro" id="IPR030678">
    <property type="entry name" value="Peptide/Ni-bd"/>
</dbReference>
<dbReference type="GO" id="GO:0043190">
    <property type="term" value="C:ATP-binding cassette (ABC) transporter complex"/>
    <property type="evidence" value="ECO:0007669"/>
    <property type="project" value="InterPro"/>
</dbReference>
<sequence>MIKSSLAALLALALTSTAVLAQDGPAPLRIVTSFDIESMNPSEDGFWMQEFGVAELLMKFERDGTNQPWLLESLDAVDDTTWVARIRPEVTFQNGKPVNADTVLAAINRALATSDSAKGSVPEGAVFEKTGDHEITIRTAAPWPELPGILSNESVFLIYDAEAVDAVGEDWAALVGAGIYTGPYQVAALNGDQLQTTRYDDYWRGEPALPGVTVSFVSDPNARILAVQNNEADIALYPPIAARAVVDATPGIHFNSGTPSTGGFLGFMNIKEAPFDDVRVRQALLKAVDYDELANTVFGGALEQARSLYNASFPWAVENYETDPAAAAALLDDAGWVLDGDLRKKDGEPLTINLIIYPQQPDLVPLSGALQAQLRKLGIVVNIQSVDDVYAALVGGAPGWDLGISSEGTVSWGVTSPFLNRYLTTASSRNFVGYDNPEVQELVAELKVTVDTARRDAILERIQTILVDEDPYVFAMTIHKGRIVVNDLYAGQQPSFALYHVSWETKPSPAQ</sequence>
<dbReference type="InterPro" id="IPR039424">
    <property type="entry name" value="SBP_5"/>
</dbReference>
<gene>
    <name evidence="7" type="primary">nikA_1</name>
    <name evidence="7" type="ORF">DEVEQU_00971</name>
</gene>
<dbReference type="EMBL" id="UZWD01000015">
    <property type="protein sequence ID" value="VDS03842.1"/>
    <property type="molecule type" value="Genomic_DNA"/>
</dbReference>
<organism evidence="7 8">
    <name type="scientific">Devosia equisanguinis</name>
    <dbReference type="NCBI Taxonomy" id="2490941"/>
    <lineage>
        <taxon>Bacteria</taxon>
        <taxon>Pseudomonadati</taxon>
        <taxon>Pseudomonadota</taxon>
        <taxon>Alphaproteobacteria</taxon>
        <taxon>Hyphomicrobiales</taxon>
        <taxon>Devosiaceae</taxon>
        <taxon>Devosia</taxon>
    </lineage>
</organism>
<dbReference type="PANTHER" id="PTHR30290:SF10">
    <property type="entry name" value="PERIPLASMIC OLIGOPEPTIDE-BINDING PROTEIN-RELATED"/>
    <property type="match status" value="1"/>
</dbReference>
<dbReference type="PANTHER" id="PTHR30290">
    <property type="entry name" value="PERIPLASMIC BINDING COMPONENT OF ABC TRANSPORTER"/>
    <property type="match status" value="1"/>
</dbReference>
<dbReference type="Pfam" id="PF00496">
    <property type="entry name" value="SBP_bac_5"/>
    <property type="match status" value="1"/>
</dbReference>
<keyword evidence="4 5" id="KW-0732">Signal</keyword>
<feature type="signal peptide" evidence="5">
    <location>
        <begin position="1"/>
        <end position="21"/>
    </location>
</feature>
<keyword evidence="3" id="KW-0813">Transport</keyword>
<dbReference type="GO" id="GO:0030288">
    <property type="term" value="C:outer membrane-bounded periplasmic space"/>
    <property type="evidence" value="ECO:0007669"/>
    <property type="project" value="UniProtKB-ARBA"/>
</dbReference>
<accession>A0A447I8J6</accession>
<dbReference type="GO" id="GO:1904680">
    <property type="term" value="F:peptide transmembrane transporter activity"/>
    <property type="evidence" value="ECO:0007669"/>
    <property type="project" value="TreeGrafter"/>
</dbReference>
<name>A0A447I8J6_9HYPH</name>
<dbReference type="SUPFAM" id="SSF53850">
    <property type="entry name" value="Periplasmic binding protein-like II"/>
    <property type="match status" value="1"/>
</dbReference>
<evidence type="ECO:0000313" key="8">
    <source>
        <dbReference type="Proteomes" id="UP000268844"/>
    </source>
</evidence>
<dbReference type="RefSeq" id="WP_126149439.1">
    <property type="nucleotide sequence ID" value="NZ_JBHTMH010000001.1"/>
</dbReference>
<dbReference type="OrthoDB" id="9801912at2"/>
<evidence type="ECO:0000256" key="4">
    <source>
        <dbReference type="ARBA" id="ARBA00022729"/>
    </source>
</evidence>
<dbReference type="Gene3D" id="3.10.105.10">
    <property type="entry name" value="Dipeptide-binding Protein, Domain 3"/>
    <property type="match status" value="1"/>
</dbReference>
<feature type="chain" id="PRO_5019066760" evidence="5">
    <location>
        <begin position="22"/>
        <end position="511"/>
    </location>
</feature>
<evidence type="ECO:0000256" key="2">
    <source>
        <dbReference type="ARBA" id="ARBA00005695"/>
    </source>
</evidence>
<protein>
    <submittedName>
        <fullName evidence="7">Nickel-binding periplasmic protein</fullName>
    </submittedName>
</protein>
<dbReference type="Gene3D" id="3.40.190.10">
    <property type="entry name" value="Periplasmic binding protein-like II"/>
    <property type="match status" value="1"/>
</dbReference>
<evidence type="ECO:0000313" key="7">
    <source>
        <dbReference type="EMBL" id="VDS03842.1"/>
    </source>
</evidence>
<evidence type="ECO:0000256" key="3">
    <source>
        <dbReference type="ARBA" id="ARBA00022448"/>
    </source>
</evidence>